<name>A0AAX6HI05_IRIPA</name>
<reference evidence="1" key="1">
    <citation type="journal article" date="2023" name="GigaByte">
        <title>Genome assembly of the bearded iris, Iris pallida Lam.</title>
        <authorList>
            <person name="Bruccoleri R.E."/>
            <person name="Oakeley E.J."/>
            <person name="Faust A.M.E."/>
            <person name="Altorfer M."/>
            <person name="Dessus-Babus S."/>
            <person name="Burckhardt D."/>
            <person name="Oertli M."/>
            <person name="Naumann U."/>
            <person name="Petersen F."/>
            <person name="Wong J."/>
        </authorList>
    </citation>
    <scope>NUCLEOTIDE SEQUENCE</scope>
    <source>
        <strain evidence="1">GSM-AAB239-AS_SAM_17_03QT</strain>
    </source>
</reference>
<accession>A0AAX6HI05</accession>
<evidence type="ECO:0000313" key="2">
    <source>
        <dbReference type="Proteomes" id="UP001140949"/>
    </source>
</evidence>
<dbReference type="AlphaFoldDB" id="A0AAX6HI05"/>
<reference evidence="1" key="2">
    <citation type="submission" date="2023-04" db="EMBL/GenBank/DDBJ databases">
        <authorList>
            <person name="Bruccoleri R.E."/>
            <person name="Oakeley E.J."/>
            <person name="Faust A.-M."/>
            <person name="Dessus-Babus S."/>
            <person name="Altorfer M."/>
            <person name="Burckhardt D."/>
            <person name="Oertli M."/>
            <person name="Naumann U."/>
            <person name="Petersen F."/>
            <person name="Wong J."/>
        </authorList>
    </citation>
    <scope>NUCLEOTIDE SEQUENCE</scope>
    <source>
        <strain evidence="1">GSM-AAB239-AS_SAM_17_03QT</strain>
        <tissue evidence="1">Leaf</tissue>
    </source>
</reference>
<protein>
    <submittedName>
        <fullName evidence="1">Uncharacterized protein</fullName>
    </submittedName>
</protein>
<comment type="caution">
    <text evidence="1">The sequence shown here is derived from an EMBL/GenBank/DDBJ whole genome shotgun (WGS) entry which is preliminary data.</text>
</comment>
<sequence>MVWRPPVASNRPGGELHGEAVRTWRRGRWLVDLRRSGSLLGGRVETEGVARGSKSRRGNRGSSSVLKKMAQFSMVLFDGDGCR</sequence>
<evidence type="ECO:0000313" key="1">
    <source>
        <dbReference type="EMBL" id="KAJ6840690.1"/>
    </source>
</evidence>
<keyword evidence="2" id="KW-1185">Reference proteome</keyword>
<gene>
    <name evidence="1" type="ORF">M6B38_118160</name>
</gene>
<dbReference type="EMBL" id="JANAVB010009199">
    <property type="protein sequence ID" value="KAJ6840690.1"/>
    <property type="molecule type" value="Genomic_DNA"/>
</dbReference>
<organism evidence="1 2">
    <name type="scientific">Iris pallida</name>
    <name type="common">Sweet iris</name>
    <dbReference type="NCBI Taxonomy" id="29817"/>
    <lineage>
        <taxon>Eukaryota</taxon>
        <taxon>Viridiplantae</taxon>
        <taxon>Streptophyta</taxon>
        <taxon>Embryophyta</taxon>
        <taxon>Tracheophyta</taxon>
        <taxon>Spermatophyta</taxon>
        <taxon>Magnoliopsida</taxon>
        <taxon>Liliopsida</taxon>
        <taxon>Asparagales</taxon>
        <taxon>Iridaceae</taxon>
        <taxon>Iridoideae</taxon>
        <taxon>Irideae</taxon>
        <taxon>Iris</taxon>
    </lineage>
</organism>
<proteinExistence type="predicted"/>
<dbReference type="Proteomes" id="UP001140949">
    <property type="component" value="Unassembled WGS sequence"/>
</dbReference>